<keyword evidence="2" id="KW-1185">Reference proteome</keyword>
<accession>A0ACC0VW36</accession>
<dbReference type="EMBL" id="CM047585">
    <property type="protein sequence ID" value="KAI9909933.1"/>
    <property type="molecule type" value="Genomic_DNA"/>
</dbReference>
<dbReference type="Proteomes" id="UP001163321">
    <property type="component" value="Chromosome 6"/>
</dbReference>
<sequence>METHRFTRNPFRELQLPAEDRATLVEITDAIILDKFEDYEAHLQHGKQVDLRRWKKIATSGPTSSYLERKSSNLNSKLPNSLMVGPLPGSLDDNMFGIVNPTIEAMRIKTSYLKDFHAAAVLATIIEPSVEDPFRSVVVKWMEIDIPLASIGIVRNRDYVYIECTGIMLLKHGGRVGYHLLHSVSFPEAPEIPNRVRGYMSFCGIFHQEGPEQTECYGTGIMDPGGDMIRSMAIAGMVNATMAGLKYSYCGQMKKLALVLEQRQNAAAACERRTRAIQPFCTTCMKSVKSLRLSGRVTTCKLCFHALCRSCTIAKKLSFIAPDLALVRRKVTFCVKCLVEGTRMDAQEAAREQFVYKKSLHVLEVASMSTQSTISESTLTEYSI</sequence>
<organism evidence="1 2">
    <name type="scientific">Peronosclerospora sorghi</name>
    <dbReference type="NCBI Taxonomy" id="230839"/>
    <lineage>
        <taxon>Eukaryota</taxon>
        <taxon>Sar</taxon>
        <taxon>Stramenopiles</taxon>
        <taxon>Oomycota</taxon>
        <taxon>Peronosporomycetes</taxon>
        <taxon>Peronosporales</taxon>
        <taxon>Peronosporaceae</taxon>
        <taxon>Peronosclerospora</taxon>
    </lineage>
</organism>
<evidence type="ECO:0000313" key="1">
    <source>
        <dbReference type="EMBL" id="KAI9909933.1"/>
    </source>
</evidence>
<evidence type="ECO:0000313" key="2">
    <source>
        <dbReference type="Proteomes" id="UP001163321"/>
    </source>
</evidence>
<comment type="caution">
    <text evidence="1">The sequence shown here is derived from an EMBL/GenBank/DDBJ whole genome shotgun (WGS) entry which is preliminary data.</text>
</comment>
<protein>
    <submittedName>
        <fullName evidence="1">Uncharacterized protein</fullName>
    </submittedName>
</protein>
<gene>
    <name evidence="1" type="ORF">PsorP6_010375</name>
</gene>
<name>A0ACC0VW36_9STRA</name>
<reference evidence="1 2" key="1">
    <citation type="journal article" date="2022" name="bioRxiv">
        <title>The genome of the oomycete Peronosclerospora sorghi, a cosmopolitan pathogen of maize and sorghum, is inflated with dispersed pseudogenes.</title>
        <authorList>
            <person name="Fletcher K."/>
            <person name="Martin F."/>
            <person name="Isakeit T."/>
            <person name="Cavanaugh K."/>
            <person name="Magill C."/>
            <person name="Michelmore R."/>
        </authorList>
    </citation>
    <scope>NUCLEOTIDE SEQUENCE [LARGE SCALE GENOMIC DNA]</scope>
    <source>
        <strain evidence="1">P6</strain>
    </source>
</reference>
<proteinExistence type="predicted"/>